<dbReference type="PANTHER" id="PTHR30217">
    <property type="entry name" value="PEPTIDASE U32 FAMILY"/>
    <property type="match status" value="1"/>
</dbReference>
<dbReference type="GeneID" id="301682647"/>
<dbReference type="Pfam" id="PF01136">
    <property type="entry name" value="Peptidase_U32"/>
    <property type="match status" value="1"/>
</dbReference>
<protein>
    <submittedName>
        <fullName evidence="4">Peptidase U32 family protein</fullName>
    </submittedName>
</protein>
<name>A0A5M3T4E5_LIMPL</name>
<dbReference type="RefSeq" id="WP_006617577.1">
    <property type="nucleotide sequence ID" value="NZ_BIMW01000078.1"/>
</dbReference>
<dbReference type="EMBL" id="BIMW01000078">
    <property type="protein sequence ID" value="GCE93737.1"/>
    <property type="molecule type" value="Genomic_DNA"/>
</dbReference>
<dbReference type="InterPro" id="IPR051454">
    <property type="entry name" value="RNA/ubiquinone_mod_enzymes"/>
</dbReference>
<comment type="caution">
    <text evidence="4">The sequence shown here is derived from an EMBL/GenBank/DDBJ whole genome shotgun (WGS) entry which is preliminary data.</text>
</comment>
<keyword evidence="2" id="KW-0378">Hydrolase</keyword>
<accession>A0A5M3T4E5</accession>
<keyword evidence="5" id="KW-1185">Reference proteome</keyword>
<gene>
    <name evidence="4" type="ORF">NIES46_17890</name>
</gene>
<comment type="similarity">
    <text evidence="3">Belongs to the peptidase U32 family.</text>
</comment>
<proteinExistence type="inferred from homology"/>
<reference evidence="4 5" key="1">
    <citation type="journal article" date="2019" name="J Genomics">
        <title>The Draft Genome of a Hydrogen-producing Cyanobacterium, Arthrospira platensis NIES-46.</title>
        <authorList>
            <person name="Suzuki S."/>
            <person name="Yamaguchi H."/>
            <person name="Kawachi M."/>
        </authorList>
    </citation>
    <scope>NUCLEOTIDE SEQUENCE [LARGE SCALE GENOMIC DNA]</scope>
    <source>
        <strain evidence="4 5">NIES-46</strain>
    </source>
</reference>
<sequence length="416" mass="46026">MWKPELLAPAKNLERLQVAITYGADAVYLGGQNYGLRARADNFSPEELQRGVTFAHQQGAKVYVTLNAFLHDEDFSEFGDYCQLLEQLNVDAVIVSDLGVMRVIKNCSNLKIHLSTQASCLNGYAARLWTRFGVDRLILGREVSIPEAGQIRAKFSAENPQKAPLEIEMFIHGAMCMAYSGHCTISNYTAGRDSNRGGCIQSCRLPYQLSSEASPITFMSSKDLWGIYQVGDFFKHHICSLKIEGRMKSSFYVAMTCKAYRRAIDAYSQGELTPELLQEIAADLQSIPHRDYFSGSLETAAGDGSVFEQAAGNNTGTHDYLGMVLDTTEEAIAIKLVEPLSVGDKVEFILPHSQPINYQVNRLFSVVGEEINCMRKDGIVCIPKVPKLAQVNQLHLLRLSPSKVEITAPYSMVTGS</sequence>
<dbReference type="Proteomes" id="UP000326169">
    <property type="component" value="Unassembled WGS sequence"/>
</dbReference>
<evidence type="ECO:0000313" key="5">
    <source>
        <dbReference type="Proteomes" id="UP000326169"/>
    </source>
</evidence>
<dbReference type="PANTHER" id="PTHR30217:SF6">
    <property type="entry name" value="TRNA HYDROXYLATION PROTEIN P"/>
    <property type="match status" value="1"/>
</dbReference>
<dbReference type="PROSITE" id="PS01276">
    <property type="entry name" value="PEPTIDASE_U32"/>
    <property type="match status" value="1"/>
</dbReference>
<keyword evidence="1" id="KW-0645">Protease</keyword>
<organism evidence="4 5">
    <name type="scientific">Limnospira platensis NIES-46</name>
    <dbReference type="NCBI Taxonomy" id="1236695"/>
    <lineage>
        <taxon>Bacteria</taxon>
        <taxon>Bacillati</taxon>
        <taxon>Cyanobacteriota</taxon>
        <taxon>Cyanophyceae</taxon>
        <taxon>Oscillatoriophycideae</taxon>
        <taxon>Oscillatoriales</taxon>
        <taxon>Sirenicapillariaceae</taxon>
        <taxon>Limnospira</taxon>
    </lineage>
</organism>
<evidence type="ECO:0000256" key="3">
    <source>
        <dbReference type="ARBA" id="ARBA00038374"/>
    </source>
</evidence>
<evidence type="ECO:0000313" key="4">
    <source>
        <dbReference type="EMBL" id="GCE93737.1"/>
    </source>
</evidence>
<dbReference type="InterPro" id="IPR001539">
    <property type="entry name" value="Peptidase_U32"/>
</dbReference>
<evidence type="ECO:0000256" key="2">
    <source>
        <dbReference type="ARBA" id="ARBA00022801"/>
    </source>
</evidence>
<evidence type="ECO:0000256" key="1">
    <source>
        <dbReference type="ARBA" id="ARBA00022670"/>
    </source>
</evidence>
<dbReference type="Gene3D" id="2.40.30.10">
    <property type="entry name" value="Translation factors"/>
    <property type="match status" value="1"/>
</dbReference>